<dbReference type="PANTHER" id="PTHR43496:SF1">
    <property type="entry name" value="POLYGALACTURONAN_RHAMNOGALACTURONAN TRANSPORT SYSTEM PERMEASE PROTEIN YTEP"/>
    <property type="match status" value="1"/>
</dbReference>
<dbReference type="InterPro" id="IPR000515">
    <property type="entry name" value="MetI-like"/>
</dbReference>
<keyword evidence="5 6" id="KW-0472">Membrane</keyword>
<evidence type="ECO:0000313" key="9">
    <source>
        <dbReference type="Proteomes" id="UP000293142"/>
    </source>
</evidence>
<dbReference type="EMBL" id="SIRE01000033">
    <property type="protein sequence ID" value="TBL70329.1"/>
    <property type="molecule type" value="Genomic_DNA"/>
</dbReference>
<evidence type="ECO:0000313" key="8">
    <source>
        <dbReference type="EMBL" id="TBL70329.1"/>
    </source>
</evidence>
<dbReference type="CDD" id="cd06261">
    <property type="entry name" value="TM_PBP2"/>
    <property type="match status" value="1"/>
</dbReference>
<dbReference type="AlphaFoldDB" id="A0A4Q9DFS6"/>
<keyword evidence="4 6" id="KW-1133">Transmembrane helix</keyword>
<proteinExistence type="inferred from homology"/>
<evidence type="ECO:0000256" key="4">
    <source>
        <dbReference type="ARBA" id="ARBA00022989"/>
    </source>
</evidence>
<evidence type="ECO:0000259" key="7">
    <source>
        <dbReference type="PROSITE" id="PS50928"/>
    </source>
</evidence>
<keyword evidence="2 6" id="KW-0813">Transport</keyword>
<gene>
    <name evidence="8" type="ORF">EYB31_34000</name>
</gene>
<feature type="transmembrane region" description="Helical" evidence="6">
    <location>
        <begin position="278"/>
        <end position="295"/>
    </location>
</feature>
<keyword evidence="9" id="KW-1185">Reference proteome</keyword>
<dbReference type="GO" id="GO:0005886">
    <property type="term" value="C:plasma membrane"/>
    <property type="evidence" value="ECO:0007669"/>
    <property type="project" value="UniProtKB-SubCell"/>
</dbReference>
<evidence type="ECO:0000256" key="5">
    <source>
        <dbReference type="ARBA" id="ARBA00023136"/>
    </source>
</evidence>
<dbReference type="Proteomes" id="UP000293142">
    <property type="component" value="Unassembled WGS sequence"/>
</dbReference>
<feature type="transmembrane region" description="Helical" evidence="6">
    <location>
        <begin position="76"/>
        <end position="95"/>
    </location>
</feature>
<accession>A0A4Q9DFS6</accession>
<sequence length="365" mass="42143">MHSRKGRAIFSLLQPAGQTVTCFISVFQTQQDISRGRSNNEVKRTLSSRQEPANEWADISSRSRIRRFKQNVSRDFFLYLLILPGILYFLIFKYVPMWGVLIAFQDYSAYLGFFQSKWVGFEHFERLFANPDFYLLLRNTMMINVLNLLFFFPLPIVLSLLMNEIRLEWFKKTIQSIVYLPHFLSWVIIVGISFLMLSKTEGVVNHLIEYAGLQRIDFLTDARYFWILLTLQSIWKEVGWGTVIFLAAIAGVDVQLYEAARMDGAGRLRQMWHITLPAIRNVIMILLILRIGHIMDVGFEQVYLMMNGAVAEVAEVFDTYVYRTGILQGQFSFSTAVGLFKSVIGLVLVVVSNQLAKKFGEEGVY</sequence>
<feature type="transmembrane region" description="Helical" evidence="6">
    <location>
        <begin position="238"/>
        <end position="257"/>
    </location>
</feature>
<feature type="transmembrane region" description="Helical" evidence="6">
    <location>
        <begin position="141"/>
        <end position="165"/>
    </location>
</feature>
<dbReference type="SUPFAM" id="SSF161098">
    <property type="entry name" value="MetI-like"/>
    <property type="match status" value="1"/>
</dbReference>
<dbReference type="GO" id="GO:0055085">
    <property type="term" value="P:transmembrane transport"/>
    <property type="evidence" value="ECO:0007669"/>
    <property type="project" value="InterPro"/>
</dbReference>
<dbReference type="Gene3D" id="1.10.3720.10">
    <property type="entry name" value="MetI-like"/>
    <property type="match status" value="1"/>
</dbReference>
<dbReference type="PANTHER" id="PTHR43496">
    <property type="entry name" value="PROTEIN LPLB"/>
    <property type="match status" value="1"/>
</dbReference>
<feature type="transmembrane region" description="Helical" evidence="6">
    <location>
        <begin position="331"/>
        <end position="351"/>
    </location>
</feature>
<feature type="domain" description="ABC transmembrane type-1" evidence="7">
    <location>
        <begin position="137"/>
        <end position="352"/>
    </location>
</feature>
<dbReference type="InterPro" id="IPR035906">
    <property type="entry name" value="MetI-like_sf"/>
</dbReference>
<evidence type="ECO:0000256" key="1">
    <source>
        <dbReference type="ARBA" id="ARBA00004141"/>
    </source>
</evidence>
<organism evidence="8 9">
    <name type="scientific">Paenibacillus thalictri</name>
    <dbReference type="NCBI Taxonomy" id="2527873"/>
    <lineage>
        <taxon>Bacteria</taxon>
        <taxon>Bacillati</taxon>
        <taxon>Bacillota</taxon>
        <taxon>Bacilli</taxon>
        <taxon>Bacillales</taxon>
        <taxon>Paenibacillaceae</taxon>
        <taxon>Paenibacillus</taxon>
    </lineage>
</organism>
<dbReference type="Pfam" id="PF00528">
    <property type="entry name" value="BPD_transp_1"/>
    <property type="match status" value="1"/>
</dbReference>
<keyword evidence="3 6" id="KW-0812">Transmembrane</keyword>
<protein>
    <submittedName>
        <fullName evidence="8">Sugar ABC transporter permease</fullName>
    </submittedName>
</protein>
<dbReference type="OrthoDB" id="9785836at2"/>
<comment type="subcellular location">
    <subcellularLocation>
        <location evidence="6">Cell membrane</location>
        <topology evidence="6">Multi-pass membrane protein</topology>
    </subcellularLocation>
    <subcellularLocation>
        <location evidence="1">Membrane</location>
        <topology evidence="1">Multi-pass membrane protein</topology>
    </subcellularLocation>
</comment>
<comment type="caution">
    <text evidence="8">The sequence shown here is derived from an EMBL/GenBank/DDBJ whole genome shotgun (WGS) entry which is preliminary data.</text>
</comment>
<comment type="similarity">
    <text evidence="6">Belongs to the binding-protein-dependent transport system permease family.</text>
</comment>
<reference evidence="8 9" key="1">
    <citation type="submission" date="2019-02" db="EMBL/GenBank/DDBJ databases">
        <title>Paenibacillus sp. nov., isolated from surface-sterilized tissue of Thalictrum simplex L.</title>
        <authorList>
            <person name="Tuo L."/>
        </authorList>
    </citation>
    <scope>NUCLEOTIDE SEQUENCE [LARGE SCALE GENOMIC DNA]</scope>
    <source>
        <strain evidence="8 9">N2SHLJ1</strain>
    </source>
</reference>
<evidence type="ECO:0000256" key="3">
    <source>
        <dbReference type="ARBA" id="ARBA00022692"/>
    </source>
</evidence>
<dbReference type="PROSITE" id="PS50928">
    <property type="entry name" value="ABC_TM1"/>
    <property type="match status" value="1"/>
</dbReference>
<name>A0A4Q9DFS6_9BACL</name>
<feature type="transmembrane region" description="Helical" evidence="6">
    <location>
        <begin position="177"/>
        <end position="197"/>
    </location>
</feature>
<evidence type="ECO:0000256" key="2">
    <source>
        <dbReference type="ARBA" id="ARBA00022448"/>
    </source>
</evidence>
<evidence type="ECO:0000256" key="6">
    <source>
        <dbReference type="RuleBase" id="RU363032"/>
    </source>
</evidence>